<dbReference type="Gene3D" id="3.80.10.10">
    <property type="entry name" value="Ribonuclease Inhibitor"/>
    <property type="match status" value="1"/>
</dbReference>
<keyword evidence="3" id="KW-1185">Reference proteome</keyword>
<evidence type="ECO:0000313" key="2">
    <source>
        <dbReference type="EMBL" id="CAA7056261.1"/>
    </source>
</evidence>
<dbReference type="OrthoDB" id="550575at2759"/>
<gene>
    <name evidence="1" type="ORF">MERR_LOCUS11436</name>
    <name evidence="2" type="ORF">MERR_LOCUS43497</name>
</gene>
<dbReference type="InterPro" id="IPR001611">
    <property type="entry name" value="Leu-rich_rpt"/>
</dbReference>
<dbReference type="InterPro" id="IPR032675">
    <property type="entry name" value="LRR_dom_sf"/>
</dbReference>
<dbReference type="Pfam" id="PF13516">
    <property type="entry name" value="LRR_6"/>
    <property type="match status" value="2"/>
</dbReference>
<dbReference type="EMBL" id="CACVBM020000876">
    <property type="protein sequence ID" value="CAA7024201.1"/>
    <property type="molecule type" value="Genomic_DNA"/>
</dbReference>
<dbReference type="SUPFAM" id="SSF52047">
    <property type="entry name" value="RNI-like"/>
    <property type="match status" value="1"/>
</dbReference>
<dbReference type="Proteomes" id="UP000467841">
    <property type="component" value="Unassembled WGS sequence"/>
</dbReference>
<proteinExistence type="predicted"/>
<evidence type="ECO:0000313" key="1">
    <source>
        <dbReference type="EMBL" id="CAA7024201.1"/>
    </source>
</evidence>
<dbReference type="AlphaFoldDB" id="A0A6D2L4J8"/>
<organism evidence="2 3">
    <name type="scientific">Microthlaspi erraticum</name>
    <dbReference type="NCBI Taxonomy" id="1685480"/>
    <lineage>
        <taxon>Eukaryota</taxon>
        <taxon>Viridiplantae</taxon>
        <taxon>Streptophyta</taxon>
        <taxon>Embryophyta</taxon>
        <taxon>Tracheophyta</taxon>
        <taxon>Spermatophyta</taxon>
        <taxon>Magnoliopsida</taxon>
        <taxon>eudicotyledons</taxon>
        <taxon>Gunneridae</taxon>
        <taxon>Pentapetalae</taxon>
        <taxon>rosids</taxon>
        <taxon>malvids</taxon>
        <taxon>Brassicales</taxon>
        <taxon>Brassicaceae</taxon>
        <taxon>Coluteocarpeae</taxon>
        <taxon>Microthlaspi</taxon>
    </lineage>
</organism>
<accession>A0A6D2L4J8</accession>
<evidence type="ECO:0000313" key="3">
    <source>
        <dbReference type="Proteomes" id="UP000467841"/>
    </source>
</evidence>
<protein>
    <submittedName>
        <fullName evidence="2">Uncharacterized protein</fullName>
    </submittedName>
</protein>
<sequence>MMDPCEVERLEHTRLVPHTYVEKTAIYIYGNADDHTIGRHMRQLKHLELRFSPMNDKGLSFLCKTCSNLEYLDLFGCKYLTSVGVTNSISRLTSQEFEGYQESKIYKFVII</sequence>
<dbReference type="EMBL" id="CACVBM020001630">
    <property type="protein sequence ID" value="CAA7056261.1"/>
    <property type="molecule type" value="Genomic_DNA"/>
</dbReference>
<reference evidence="2 3" key="1">
    <citation type="submission" date="2020-01" db="EMBL/GenBank/DDBJ databases">
        <authorList>
            <person name="Mishra B."/>
        </authorList>
    </citation>
    <scope>NUCLEOTIDE SEQUENCE [LARGE SCALE GENOMIC DNA]</scope>
</reference>
<name>A0A6D2L4J8_9BRAS</name>